<evidence type="ECO:0000256" key="1">
    <source>
        <dbReference type="SAM" id="MobiDB-lite"/>
    </source>
</evidence>
<gene>
    <name evidence="2" type="ORF">BDN70DRAFT_870769</name>
</gene>
<feature type="region of interest" description="Disordered" evidence="1">
    <location>
        <begin position="167"/>
        <end position="195"/>
    </location>
</feature>
<evidence type="ECO:0000313" key="2">
    <source>
        <dbReference type="EMBL" id="KAF9485858.1"/>
    </source>
</evidence>
<feature type="region of interest" description="Disordered" evidence="1">
    <location>
        <begin position="571"/>
        <end position="594"/>
    </location>
</feature>
<dbReference type="Proteomes" id="UP000807469">
    <property type="component" value="Unassembled WGS sequence"/>
</dbReference>
<dbReference type="AlphaFoldDB" id="A0A9P6D7N7"/>
<feature type="region of interest" description="Disordered" evidence="1">
    <location>
        <begin position="213"/>
        <end position="238"/>
    </location>
</feature>
<feature type="region of interest" description="Disordered" evidence="1">
    <location>
        <begin position="1"/>
        <end position="139"/>
    </location>
</feature>
<protein>
    <submittedName>
        <fullName evidence="2">Uncharacterized protein</fullName>
    </submittedName>
</protein>
<organism evidence="2 3">
    <name type="scientific">Pholiota conissans</name>
    <dbReference type="NCBI Taxonomy" id="109636"/>
    <lineage>
        <taxon>Eukaryota</taxon>
        <taxon>Fungi</taxon>
        <taxon>Dikarya</taxon>
        <taxon>Basidiomycota</taxon>
        <taxon>Agaricomycotina</taxon>
        <taxon>Agaricomycetes</taxon>
        <taxon>Agaricomycetidae</taxon>
        <taxon>Agaricales</taxon>
        <taxon>Agaricineae</taxon>
        <taxon>Strophariaceae</taxon>
        <taxon>Pholiota</taxon>
    </lineage>
</organism>
<keyword evidence="3" id="KW-1185">Reference proteome</keyword>
<accession>A0A9P6D7N7</accession>
<comment type="caution">
    <text evidence="2">The sequence shown here is derived from an EMBL/GenBank/DDBJ whole genome shotgun (WGS) entry which is preliminary data.</text>
</comment>
<evidence type="ECO:0000313" key="3">
    <source>
        <dbReference type="Proteomes" id="UP000807469"/>
    </source>
</evidence>
<feature type="compositionally biased region" description="Polar residues" evidence="1">
    <location>
        <begin position="55"/>
        <end position="65"/>
    </location>
</feature>
<reference evidence="2" key="1">
    <citation type="submission" date="2020-11" db="EMBL/GenBank/DDBJ databases">
        <authorList>
            <consortium name="DOE Joint Genome Institute"/>
            <person name="Ahrendt S."/>
            <person name="Riley R."/>
            <person name="Andreopoulos W."/>
            <person name="Labutti K."/>
            <person name="Pangilinan J."/>
            <person name="Ruiz-Duenas F.J."/>
            <person name="Barrasa J.M."/>
            <person name="Sanchez-Garcia M."/>
            <person name="Camarero S."/>
            <person name="Miyauchi S."/>
            <person name="Serrano A."/>
            <person name="Linde D."/>
            <person name="Babiker R."/>
            <person name="Drula E."/>
            <person name="Ayuso-Fernandez I."/>
            <person name="Pacheco R."/>
            <person name="Padilla G."/>
            <person name="Ferreira P."/>
            <person name="Barriuso J."/>
            <person name="Kellner H."/>
            <person name="Castanera R."/>
            <person name="Alfaro M."/>
            <person name="Ramirez L."/>
            <person name="Pisabarro A.G."/>
            <person name="Kuo A."/>
            <person name="Tritt A."/>
            <person name="Lipzen A."/>
            <person name="He G."/>
            <person name="Yan M."/>
            <person name="Ng V."/>
            <person name="Cullen D."/>
            <person name="Martin F."/>
            <person name="Rosso M.-N."/>
            <person name="Henrissat B."/>
            <person name="Hibbett D."/>
            <person name="Martinez A.T."/>
            <person name="Grigoriev I.V."/>
        </authorList>
    </citation>
    <scope>NUCLEOTIDE SEQUENCE</scope>
    <source>
        <strain evidence="2">CIRM-BRFM 674</strain>
    </source>
</reference>
<sequence length="594" mass="66055">MEHRPAQPSPKKRKRDASELSVIQRTSRTKKKGTELVADGQASSSNHIPKHFSWAKSTPKSTPKPTRSIERNPKTNGPLRHRNVIMSPTTPTPTPTRASVRISRPTPKKASKIVSLESDSEFGSGDDPPLGIIKTPKRKKVLKRKQRQQESASPQQATEVLHLGAIELTDSDDDRPRRPQKRHKNTNKPNSKDTIIDLCSDDQNDWLVITTSKPPIRTRNPRPVMEISSSDPDDNDLNIYEDSKEIGKEMFGELDHLHFLAESSLLPQSDKNSQLPDEVTMIDLSTLDSPSTDNVELIEEIPNSADHTKEATTEDLIQLLQGTYNKALERWSKKPASLRGKTFYSPLASEKFTKPVRDITFSDDLPSVELNTPQFFSRAISNAKALMEVARKREAKRQAKAVQNMFVSDRPPQIHPRTLSPAPSNGSLVVMNLLKDNDDTQLPPCDNLPLHFEQPNLKIMQEVDDRTTHITISPDPKLSLLSCQIETIHASLTSRNSGPPLRSLSSPLVPCLIGSTLVENMGQTPSNAESPTEAMLLEHAKDPLPPLSQSILNAQISGLTLTSFTEICHEEEDEDDDNMSLSGLELSYPPTGVY</sequence>
<name>A0A9P6D7N7_9AGAR</name>
<dbReference type="EMBL" id="MU155133">
    <property type="protein sequence ID" value="KAF9485858.1"/>
    <property type="molecule type" value="Genomic_DNA"/>
</dbReference>
<dbReference type="OrthoDB" id="3071029at2759"/>
<proteinExistence type="predicted"/>